<dbReference type="RefSeq" id="WP_132829284.1">
    <property type="nucleotide sequence ID" value="NZ_SMFP01000006.1"/>
</dbReference>
<dbReference type="EMBL" id="SMFP01000006">
    <property type="protein sequence ID" value="TDE37975.1"/>
    <property type="molecule type" value="Genomic_DNA"/>
</dbReference>
<sequence>MINDSIFHLAKLYELITSMEQDLGLDTLSEDERALIYAITSVTDAKKSAFLSSDIKKHLLCGRMSNPTFYRNLKRLLERGIIKNALGKKTGLYEVADDAFFPARPPA</sequence>
<accession>A0A4R5ESW2</accession>
<name>A0A4R5ESW2_9RHOB</name>
<evidence type="ECO:0000313" key="1">
    <source>
        <dbReference type="EMBL" id="TDE37975.1"/>
    </source>
</evidence>
<evidence type="ECO:0000313" key="2">
    <source>
        <dbReference type="Proteomes" id="UP000294662"/>
    </source>
</evidence>
<protein>
    <submittedName>
        <fullName evidence="1">Uncharacterized protein</fullName>
    </submittedName>
</protein>
<dbReference type="Proteomes" id="UP000294662">
    <property type="component" value="Unassembled WGS sequence"/>
</dbReference>
<comment type="caution">
    <text evidence="1">The sequence shown here is derived from an EMBL/GenBank/DDBJ whole genome shotgun (WGS) entry which is preliminary data.</text>
</comment>
<reference evidence="1 2" key="1">
    <citation type="submission" date="2019-03" db="EMBL/GenBank/DDBJ databases">
        <authorList>
            <person name="Zhang S."/>
        </authorList>
    </citation>
    <scope>NUCLEOTIDE SEQUENCE [LARGE SCALE GENOMIC DNA]</scope>
    <source>
        <strain evidence="1 2">S4J41</strain>
    </source>
</reference>
<organism evidence="1 2">
    <name type="scientific">Antarcticimicrobium sediminis</name>
    <dbReference type="NCBI Taxonomy" id="2546227"/>
    <lineage>
        <taxon>Bacteria</taxon>
        <taxon>Pseudomonadati</taxon>
        <taxon>Pseudomonadota</taxon>
        <taxon>Alphaproteobacteria</taxon>
        <taxon>Rhodobacterales</taxon>
        <taxon>Paracoccaceae</taxon>
        <taxon>Antarcticimicrobium</taxon>
    </lineage>
</organism>
<dbReference type="OrthoDB" id="7689228at2"/>
<dbReference type="AlphaFoldDB" id="A0A4R5ESW2"/>
<gene>
    <name evidence="1" type="ORF">E1B25_11160</name>
</gene>
<keyword evidence="2" id="KW-1185">Reference proteome</keyword>
<proteinExistence type="predicted"/>